<accession>A0A6N7EUU3</accession>
<proteinExistence type="predicted"/>
<dbReference type="AlphaFoldDB" id="A0A6N7EUU3"/>
<comment type="caution">
    <text evidence="1">The sequence shown here is derived from an EMBL/GenBank/DDBJ whole genome shotgun (WGS) entry which is preliminary data.</text>
</comment>
<reference evidence="1 2" key="1">
    <citation type="submission" date="2019-10" db="EMBL/GenBank/DDBJ databases">
        <title>Cardiobacteriales fam. a chemoheterotrophic member of the order Cardiobacteriales, and proposal of Cardiobacteriales fam. nov.</title>
        <authorList>
            <person name="Wang C."/>
        </authorList>
    </citation>
    <scope>NUCLEOTIDE SEQUENCE [LARGE SCALE GENOMIC DNA]</scope>
    <source>
        <strain evidence="1 2">ML27</strain>
    </source>
</reference>
<evidence type="ECO:0000313" key="2">
    <source>
        <dbReference type="Proteomes" id="UP000471298"/>
    </source>
</evidence>
<dbReference type="Proteomes" id="UP000471298">
    <property type="component" value="Unassembled WGS sequence"/>
</dbReference>
<sequence length="304" mass="34367">MAFVSIIFFGLFAIFGSVLRFGNAKYHDEVEEYKSFKATHYSAEGVEFPLIDYKNKLISLLEVAGMDEFPVSFDRMNVAGRYKRQYWFGFKKEGVPYGRITLNLAMNVNADKAGEPATIFNSTIDFLTSTGYSAIEADELIKSVIHMADSEFGLEYYPLKLGYAPKFYKRTDIQSTLQSTANLDTIAYFERIRSTLKTRGIKHIKSVRKPTVSNADYFDITGIMGDGEECINLWLSVNRNQKNRTMDTLENYSLSSSIRVNTDENCSNAKADALMAALLSMAETEFGLKYNLSHSEGAEEKNQH</sequence>
<protein>
    <submittedName>
        <fullName evidence="1">Uncharacterized protein</fullName>
    </submittedName>
</protein>
<keyword evidence="2" id="KW-1185">Reference proteome</keyword>
<dbReference type="RefSeq" id="WP_152810332.1">
    <property type="nucleotide sequence ID" value="NZ_WHNW01000006.1"/>
</dbReference>
<evidence type="ECO:0000313" key="1">
    <source>
        <dbReference type="EMBL" id="MPV86331.1"/>
    </source>
</evidence>
<organism evidence="1 2">
    <name type="scientific">Ostreibacterium oceani</name>
    <dbReference type="NCBI Taxonomy" id="2654998"/>
    <lineage>
        <taxon>Bacteria</taxon>
        <taxon>Pseudomonadati</taxon>
        <taxon>Pseudomonadota</taxon>
        <taxon>Gammaproteobacteria</taxon>
        <taxon>Cardiobacteriales</taxon>
        <taxon>Ostreibacteriaceae</taxon>
        <taxon>Ostreibacterium</taxon>
    </lineage>
</organism>
<gene>
    <name evidence="1" type="ORF">GCU85_06250</name>
</gene>
<dbReference type="InParanoid" id="A0A6N7EUU3"/>
<name>A0A6N7EUU3_9GAMM</name>
<dbReference type="EMBL" id="WHNW01000006">
    <property type="protein sequence ID" value="MPV86331.1"/>
    <property type="molecule type" value="Genomic_DNA"/>
</dbReference>